<evidence type="ECO:0000259" key="5">
    <source>
        <dbReference type="Pfam" id="PF00501"/>
    </source>
</evidence>
<dbReference type="FunFam" id="3.30.300.30:FF:000007">
    <property type="entry name" value="4-coumarate--CoA ligase 2"/>
    <property type="match status" value="1"/>
</dbReference>
<dbReference type="Proteomes" id="UP000887566">
    <property type="component" value="Unplaced"/>
</dbReference>
<dbReference type="PANTHER" id="PTHR24096">
    <property type="entry name" value="LONG-CHAIN-FATTY-ACID--COA LIGASE"/>
    <property type="match status" value="1"/>
</dbReference>
<dbReference type="Gene3D" id="3.30.300.30">
    <property type="match status" value="1"/>
</dbReference>
<dbReference type="GO" id="GO:0005777">
    <property type="term" value="C:peroxisome"/>
    <property type="evidence" value="ECO:0007669"/>
    <property type="project" value="UniProtKB-SubCell"/>
</dbReference>
<evidence type="ECO:0000313" key="7">
    <source>
        <dbReference type="Proteomes" id="UP000887566"/>
    </source>
</evidence>
<organism evidence="7 8">
    <name type="scientific">Plectus sambesii</name>
    <dbReference type="NCBI Taxonomy" id="2011161"/>
    <lineage>
        <taxon>Eukaryota</taxon>
        <taxon>Metazoa</taxon>
        <taxon>Ecdysozoa</taxon>
        <taxon>Nematoda</taxon>
        <taxon>Chromadorea</taxon>
        <taxon>Plectida</taxon>
        <taxon>Plectina</taxon>
        <taxon>Plectoidea</taxon>
        <taxon>Plectidae</taxon>
        <taxon>Plectus</taxon>
    </lineage>
</organism>
<reference evidence="8" key="1">
    <citation type="submission" date="2022-11" db="UniProtKB">
        <authorList>
            <consortium name="WormBaseParasite"/>
        </authorList>
    </citation>
    <scope>IDENTIFICATION</scope>
</reference>
<dbReference type="InterPro" id="IPR020845">
    <property type="entry name" value="AMP-binding_CS"/>
</dbReference>
<name>A0A914WFL2_9BILA</name>
<keyword evidence="3" id="KW-0436">Ligase</keyword>
<sequence length="539" mass="59714">MKGPWKDVAVPRGMSLPDFLFSYMKRHGDAVAFYTDDRTYTFNDTMAIVKRLSAGLQSVGLVQGDIIGTYVGNRIEFIWLWLAALRLGAVVTTCNPVYTSEELIMQFNDSKVKYIVVEAATIAKYNAAKNKLPLVKTVISMDGLRNTIDLNSLLINQESDAKNRPRIDPDRVVAFILYSSGTTGLPKGVLLTHQALITNFFLVNNLKEGPPSFEPTPKDIILSVFQYFHAGGLIPQIWCFIAGAAQVSNVQFDVSSLLAAINKWKVTILFLVPPVLVAIAKSPIVDKSKVKSLRAILCGAAPLGKEVAMEASQKLDVHEFVQTFGMTELGFLTHLAPAYPGQLDRIGTCGFLIPNAEGKIVDVATLKELGTNEKGEIWLKIASFMQGYLNNPKATSETITNDGWLRTGDIGYYDEEGYWFIIDRLKELIKVRGFQVAPAELEAVILLHPSAAEVIVVGVPDDYSGELPRAYVVLKQNKTATVTEIEEFVKERVAYYKQLKGGVRFVNELPKTGSGKLLRRKLRDEARAEIESRKMTSKL</sequence>
<dbReference type="AlphaFoldDB" id="A0A914WFL2"/>
<keyword evidence="7" id="KW-1185">Reference proteome</keyword>
<dbReference type="Pfam" id="PF00501">
    <property type="entry name" value="AMP-binding"/>
    <property type="match status" value="1"/>
</dbReference>
<proteinExistence type="inferred from homology"/>
<dbReference type="InterPro" id="IPR025110">
    <property type="entry name" value="AMP-bd_C"/>
</dbReference>
<evidence type="ECO:0000256" key="1">
    <source>
        <dbReference type="ARBA" id="ARBA00004275"/>
    </source>
</evidence>
<dbReference type="PANTHER" id="PTHR24096:SF149">
    <property type="entry name" value="AMP-BINDING DOMAIN-CONTAINING PROTEIN-RELATED"/>
    <property type="match status" value="1"/>
</dbReference>
<evidence type="ECO:0000256" key="4">
    <source>
        <dbReference type="ARBA" id="ARBA00023140"/>
    </source>
</evidence>
<dbReference type="Gene3D" id="3.40.50.12780">
    <property type="entry name" value="N-terminal domain of ligase-like"/>
    <property type="match status" value="1"/>
</dbReference>
<evidence type="ECO:0000259" key="6">
    <source>
        <dbReference type="Pfam" id="PF13193"/>
    </source>
</evidence>
<feature type="domain" description="AMP-dependent synthetase/ligase" evidence="5">
    <location>
        <begin position="24"/>
        <end position="389"/>
    </location>
</feature>
<dbReference type="CDD" id="cd05911">
    <property type="entry name" value="Firefly_Luc_like"/>
    <property type="match status" value="1"/>
</dbReference>
<dbReference type="Pfam" id="PF13193">
    <property type="entry name" value="AMP-binding_C"/>
    <property type="match status" value="1"/>
</dbReference>
<evidence type="ECO:0000313" key="8">
    <source>
        <dbReference type="WBParaSite" id="PSAMB.scaffold3897size16493.g22820.t1"/>
    </source>
</evidence>
<accession>A0A914WFL2</accession>
<dbReference type="InterPro" id="IPR000873">
    <property type="entry name" value="AMP-dep_synth/lig_dom"/>
</dbReference>
<comment type="subcellular location">
    <subcellularLocation>
        <location evidence="1">Peroxisome</location>
    </subcellularLocation>
</comment>
<keyword evidence="4" id="KW-0576">Peroxisome</keyword>
<evidence type="ECO:0000256" key="3">
    <source>
        <dbReference type="ARBA" id="ARBA00022598"/>
    </source>
</evidence>
<dbReference type="GO" id="GO:0016405">
    <property type="term" value="F:CoA-ligase activity"/>
    <property type="evidence" value="ECO:0007669"/>
    <property type="project" value="TreeGrafter"/>
</dbReference>
<feature type="domain" description="AMP-binding enzyme C-terminal" evidence="6">
    <location>
        <begin position="440"/>
        <end position="516"/>
    </location>
</feature>
<dbReference type="WBParaSite" id="PSAMB.scaffold3897size16493.g22820.t1">
    <property type="protein sequence ID" value="PSAMB.scaffold3897size16493.g22820.t1"/>
    <property type="gene ID" value="PSAMB.scaffold3897size16493.g22820"/>
</dbReference>
<dbReference type="PROSITE" id="PS00455">
    <property type="entry name" value="AMP_BINDING"/>
    <property type="match status" value="1"/>
</dbReference>
<protein>
    <submittedName>
        <fullName evidence="8">Uncharacterized protein</fullName>
    </submittedName>
</protein>
<dbReference type="SUPFAM" id="SSF56801">
    <property type="entry name" value="Acetyl-CoA synthetase-like"/>
    <property type="match status" value="1"/>
</dbReference>
<evidence type="ECO:0000256" key="2">
    <source>
        <dbReference type="ARBA" id="ARBA00006432"/>
    </source>
</evidence>
<dbReference type="InterPro" id="IPR045851">
    <property type="entry name" value="AMP-bd_C_sf"/>
</dbReference>
<comment type="similarity">
    <text evidence="2">Belongs to the ATP-dependent AMP-binding enzyme family.</text>
</comment>
<dbReference type="InterPro" id="IPR042099">
    <property type="entry name" value="ANL_N_sf"/>
</dbReference>